<keyword evidence="9" id="KW-1185">Reference proteome</keyword>
<dbReference type="InterPro" id="IPR003439">
    <property type="entry name" value="ABC_transporter-like_ATP-bd"/>
</dbReference>
<dbReference type="PROSITE" id="PS50893">
    <property type="entry name" value="ABC_TRANSPORTER_2"/>
    <property type="match status" value="2"/>
</dbReference>
<dbReference type="InterPro" id="IPR003593">
    <property type="entry name" value="AAA+_ATPase"/>
</dbReference>
<dbReference type="PANTHER" id="PTHR19211:SF14">
    <property type="entry name" value="ATP-BINDING CASSETTE SUB-FAMILY F MEMBER 1"/>
    <property type="match status" value="1"/>
</dbReference>
<feature type="region of interest" description="Disordered" evidence="6">
    <location>
        <begin position="526"/>
        <end position="558"/>
    </location>
</feature>
<dbReference type="NCBIfam" id="NF007921">
    <property type="entry name" value="PRK10636.1"/>
    <property type="match status" value="1"/>
</dbReference>
<dbReference type="Pfam" id="PF00005">
    <property type="entry name" value="ABC_tran"/>
    <property type="match status" value="2"/>
</dbReference>
<evidence type="ECO:0000313" key="9">
    <source>
        <dbReference type="Proteomes" id="UP001139559"/>
    </source>
</evidence>
<accession>A0A9X1XHJ9</accession>
<dbReference type="CDD" id="cd03221">
    <property type="entry name" value="ABCF_EF-3"/>
    <property type="match status" value="2"/>
</dbReference>
<feature type="compositionally biased region" description="Basic and acidic residues" evidence="6">
    <location>
        <begin position="545"/>
        <end position="558"/>
    </location>
</feature>
<gene>
    <name evidence="8" type="ORF">KP803_07650</name>
</gene>
<dbReference type="SMART" id="SM00382">
    <property type="entry name" value="AAA"/>
    <property type="match status" value="2"/>
</dbReference>
<evidence type="ECO:0000256" key="5">
    <source>
        <dbReference type="ARBA" id="ARBA00069073"/>
    </source>
</evidence>
<feature type="domain" description="ABC transporter" evidence="7">
    <location>
        <begin position="313"/>
        <end position="527"/>
    </location>
</feature>
<dbReference type="GO" id="GO:0016887">
    <property type="term" value="F:ATP hydrolysis activity"/>
    <property type="evidence" value="ECO:0007669"/>
    <property type="project" value="InterPro"/>
</dbReference>
<sequence length="639" mass="72342">MIIFSDIQLLRGGKPLLEQASATIHPGDKVGLVGKNGCGKSTLFALLKDELSIDAGTFSQPSHWELAWVAQETPALERGALDYVIDGDREYRGLERELMKAEEADNGTLVAELHGKIETIGGYTIKSRAAELLDGLGFSQEQMSWNLTQFSGGWRMRLNLAQALLCRSDLLLLDEPTNHLDLDAVMWLERWLQNYPGTLILISHDRDFLDPIVGRIVHVENQQLNEYTGNYSSFETQRAQKLILQQAQFQKQQKQMSHMQSYIDRFRYKASKARQAQSRIKALEKMEKVLPAQFDNPFSFEFKEPATLPNPIIMMDDVSAGYDDTLILEKIRLNLVPGSRIGLLGRNGAGKSTLIKLLSGELNPQSGDLGYSQGVKIGYFAQHQLETLHPEETPLQHMMQIAPGKTEQQLRDYLGSFGFKGEKALDKVAPFSGGEKARLVLALVVWQKPNLLLLDEPTNHLDLDMRQALTFALQTFEGAMVIVSHDRYLLRATTDDLYLVHDRQVAPFDGDLSDYYKWLTDQQKAEKKEAQAQQPAKDSNNSAVAKKEQKRKDAEFRKLTAPLRKNLTKLEKKMDKFSEAISQAEEQLSDTSLYESENKAKLTEVLALQATSKSQLEEVEMEWMAEQEALEQMEEEFNR</sequence>
<dbReference type="Gene3D" id="3.40.50.300">
    <property type="entry name" value="P-loop containing nucleotide triphosphate hydrolases"/>
    <property type="match status" value="2"/>
</dbReference>
<dbReference type="GO" id="GO:0005524">
    <property type="term" value="F:ATP binding"/>
    <property type="evidence" value="ECO:0007669"/>
    <property type="project" value="UniProtKB-KW"/>
</dbReference>
<evidence type="ECO:0000256" key="4">
    <source>
        <dbReference type="ARBA" id="ARBA00061571"/>
    </source>
</evidence>
<feature type="domain" description="ABC transporter" evidence="7">
    <location>
        <begin position="2"/>
        <end position="246"/>
    </location>
</feature>
<dbReference type="RefSeq" id="WP_248008239.1">
    <property type="nucleotide sequence ID" value="NZ_JAJHVV010000004.1"/>
</dbReference>
<evidence type="ECO:0000256" key="2">
    <source>
        <dbReference type="ARBA" id="ARBA00022741"/>
    </source>
</evidence>
<dbReference type="PROSITE" id="PS00211">
    <property type="entry name" value="ABC_TRANSPORTER_1"/>
    <property type="match status" value="2"/>
</dbReference>
<keyword evidence="3 8" id="KW-0067">ATP-binding</keyword>
<dbReference type="InterPro" id="IPR017871">
    <property type="entry name" value="ABC_transporter-like_CS"/>
</dbReference>
<dbReference type="PANTHER" id="PTHR19211">
    <property type="entry name" value="ATP-BINDING TRANSPORT PROTEIN-RELATED"/>
    <property type="match status" value="1"/>
</dbReference>
<comment type="similarity">
    <text evidence="4">Belongs to the ABC transporter superfamily. ABCF family. YheS subfamily.</text>
</comment>
<evidence type="ECO:0000313" key="8">
    <source>
        <dbReference type="EMBL" id="MCK6263147.1"/>
    </source>
</evidence>
<dbReference type="InterPro" id="IPR050611">
    <property type="entry name" value="ABCF"/>
</dbReference>
<dbReference type="FunFam" id="3.40.50.300:FF:000011">
    <property type="entry name" value="Putative ABC transporter ATP-binding component"/>
    <property type="match status" value="1"/>
</dbReference>
<keyword evidence="2" id="KW-0547">Nucleotide-binding</keyword>
<dbReference type="FunFam" id="3.40.50.300:FF:002053">
    <property type="entry name" value="ABC transporter ATP-binding protein"/>
    <property type="match status" value="1"/>
</dbReference>
<reference evidence="8" key="1">
    <citation type="submission" date="2021-11" db="EMBL/GenBank/DDBJ databases">
        <title>Vibrio ZSDE26 sp. nov. and Vibrio ZSDZ34 sp. nov., isolated from coastal seawater in Qingdao.</title>
        <authorList>
            <person name="Zhang P."/>
        </authorList>
    </citation>
    <scope>NUCLEOTIDE SEQUENCE</scope>
    <source>
        <strain evidence="8">ZSDE26</strain>
    </source>
</reference>
<evidence type="ECO:0000256" key="6">
    <source>
        <dbReference type="SAM" id="MobiDB-lite"/>
    </source>
</evidence>
<comment type="caution">
    <text evidence="8">The sequence shown here is derived from an EMBL/GenBank/DDBJ whole genome shotgun (WGS) entry which is preliminary data.</text>
</comment>
<keyword evidence="1" id="KW-0677">Repeat</keyword>
<dbReference type="Pfam" id="PF12848">
    <property type="entry name" value="ABC_tran_Xtn"/>
    <property type="match status" value="1"/>
</dbReference>
<protein>
    <recommendedName>
        <fullName evidence="5">Probable ATP-binding protein YheS</fullName>
    </recommendedName>
</protein>
<dbReference type="InterPro" id="IPR032781">
    <property type="entry name" value="ABC_tran_Xtn"/>
</dbReference>
<dbReference type="EMBL" id="JAJHVV010000004">
    <property type="protein sequence ID" value="MCK6263147.1"/>
    <property type="molecule type" value="Genomic_DNA"/>
</dbReference>
<dbReference type="AlphaFoldDB" id="A0A9X1XHJ9"/>
<dbReference type="SUPFAM" id="SSF52540">
    <property type="entry name" value="P-loop containing nucleoside triphosphate hydrolases"/>
    <property type="match status" value="2"/>
</dbReference>
<evidence type="ECO:0000256" key="3">
    <source>
        <dbReference type="ARBA" id="ARBA00022840"/>
    </source>
</evidence>
<name>A0A9X1XHJ9_9VIBR</name>
<evidence type="ECO:0000256" key="1">
    <source>
        <dbReference type="ARBA" id="ARBA00022737"/>
    </source>
</evidence>
<organism evidence="8 9">
    <name type="scientific">Vibrio amylolyticus</name>
    <dbReference type="NCBI Taxonomy" id="2847292"/>
    <lineage>
        <taxon>Bacteria</taxon>
        <taxon>Pseudomonadati</taxon>
        <taxon>Pseudomonadota</taxon>
        <taxon>Gammaproteobacteria</taxon>
        <taxon>Vibrionales</taxon>
        <taxon>Vibrionaceae</taxon>
        <taxon>Vibrio</taxon>
    </lineage>
</organism>
<dbReference type="InterPro" id="IPR027417">
    <property type="entry name" value="P-loop_NTPase"/>
</dbReference>
<evidence type="ECO:0000259" key="7">
    <source>
        <dbReference type="PROSITE" id="PS50893"/>
    </source>
</evidence>
<proteinExistence type="inferred from homology"/>
<dbReference type="Proteomes" id="UP001139559">
    <property type="component" value="Unassembled WGS sequence"/>
</dbReference>